<keyword evidence="2" id="KW-0812">Transmembrane</keyword>
<evidence type="ECO:0000313" key="4">
    <source>
        <dbReference type="Proteomes" id="UP000187209"/>
    </source>
</evidence>
<keyword evidence="2" id="KW-1133">Transmembrane helix</keyword>
<feature type="transmembrane region" description="Helical" evidence="2">
    <location>
        <begin position="39"/>
        <end position="56"/>
    </location>
</feature>
<evidence type="ECO:0000313" key="3">
    <source>
        <dbReference type="EMBL" id="OMJ96276.1"/>
    </source>
</evidence>
<dbReference type="EMBL" id="MPUH01000002">
    <property type="protein sequence ID" value="OMJ96276.1"/>
    <property type="molecule type" value="Genomic_DNA"/>
</dbReference>
<evidence type="ECO:0008006" key="5">
    <source>
        <dbReference type="Google" id="ProtNLM"/>
    </source>
</evidence>
<evidence type="ECO:0000256" key="1">
    <source>
        <dbReference type="SAM" id="Coils"/>
    </source>
</evidence>
<proteinExistence type="predicted"/>
<feature type="transmembrane region" description="Helical" evidence="2">
    <location>
        <begin position="68"/>
        <end position="89"/>
    </location>
</feature>
<feature type="transmembrane region" description="Helical" evidence="2">
    <location>
        <begin position="101"/>
        <end position="122"/>
    </location>
</feature>
<dbReference type="AlphaFoldDB" id="A0A1R2D505"/>
<accession>A0A1R2D505</accession>
<name>A0A1R2D505_9CILI</name>
<feature type="coiled-coil region" evidence="1">
    <location>
        <begin position="3"/>
        <end position="30"/>
    </location>
</feature>
<keyword evidence="1" id="KW-0175">Coiled coil</keyword>
<reference evidence="3 4" key="1">
    <citation type="submission" date="2016-11" db="EMBL/GenBank/DDBJ databases">
        <title>The macronuclear genome of Stentor coeruleus: a giant cell with tiny introns.</title>
        <authorList>
            <person name="Slabodnick M."/>
            <person name="Ruby J.G."/>
            <person name="Reiff S.B."/>
            <person name="Swart E.C."/>
            <person name="Gosai S."/>
            <person name="Prabakaran S."/>
            <person name="Witkowska E."/>
            <person name="Larue G.E."/>
            <person name="Fisher S."/>
            <person name="Freeman R.M."/>
            <person name="Gunawardena J."/>
            <person name="Chu W."/>
            <person name="Stover N.A."/>
            <person name="Gregory B.D."/>
            <person name="Nowacki M."/>
            <person name="Derisi J."/>
            <person name="Roy S.W."/>
            <person name="Marshall W.F."/>
            <person name="Sood P."/>
        </authorList>
    </citation>
    <scope>NUCLEOTIDE SEQUENCE [LARGE SCALE GENOMIC DNA]</scope>
    <source>
        <strain evidence="3">WM001</strain>
    </source>
</reference>
<organism evidence="3 4">
    <name type="scientific">Stentor coeruleus</name>
    <dbReference type="NCBI Taxonomy" id="5963"/>
    <lineage>
        <taxon>Eukaryota</taxon>
        <taxon>Sar</taxon>
        <taxon>Alveolata</taxon>
        <taxon>Ciliophora</taxon>
        <taxon>Postciliodesmatophora</taxon>
        <taxon>Heterotrichea</taxon>
        <taxon>Heterotrichida</taxon>
        <taxon>Stentoridae</taxon>
        <taxon>Stentor</taxon>
    </lineage>
</organism>
<protein>
    <recommendedName>
        <fullName evidence="5">MARVEL domain-containing protein</fullName>
    </recommendedName>
</protein>
<keyword evidence="4" id="KW-1185">Reference proteome</keyword>
<sequence>MSDAEAKRQLEELNKAMMNLDNAINQSKHQHKTHEKSQYYLGIGSLPFLIAIIIVLNSDGECGAHIRTWLECLCYTFIVTLIISIANLVAPSPGLAGASGIVISLLSLFQLIWYIIGTVWFFSEDNNCDANWHAGYVMSLVMVIWFLVQLGIVLLICCCVCCAAGIALGASSKN</sequence>
<feature type="transmembrane region" description="Helical" evidence="2">
    <location>
        <begin position="142"/>
        <end position="168"/>
    </location>
</feature>
<dbReference type="Proteomes" id="UP000187209">
    <property type="component" value="Unassembled WGS sequence"/>
</dbReference>
<keyword evidence="2" id="KW-0472">Membrane</keyword>
<gene>
    <name evidence="3" type="ORF">SteCoe_257</name>
</gene>
<evidence type="ECO:0000256" key="2">
    <source>
        <dbReference type="SAM" id="Phobius"/>
    </source>
</evidence>
<comment type="caution">
    <text evidence="3">The sequence shown here is derived from an EMBL/GenBank/DDBJ whole genome shotgun (WGS) entry which is preliminary data.</text>
</comment>